<gene>
    <name evidence="1" type="ORF">NBR_LOCUS3803</name>
</gene>
<sequence>MSRLYHGNSLLEKKERRQLDTGISRANAEIDHIRINRKWCLGETFVVLFFYRGSDHPPQRA</sequence>
<organism evidence="3">
    <name type="scientific">Nippostrongylus brasiliensis</name>
    <name type="common">Rat hookworm</name>
    <dbReference type="NCBI Taxonomy" id="27835"/>
    <lineage>
        <taxon>Eukaryota</taxon>
        <taxon>Metazoa</taxon>
        <taxon>Ecdysozoa</taxon>
        <taxon>Nematoda</taxon>
        <taxon>Chromadorea</taxon>
        <taxon>Rhabditida</taxon>
        <taxon>Rhabditina</taxon>
        <taxon>Rhabditomorpha</taxon>
        <taxon>Strongyloidea</taxon>
        <taxon>Heligmosomidae</taxon>
        <taxon>Nippostrongylus</taxon>
    </lineage>
</organism>
<accession>A0A0N4XMP9</accession>
<name>A0A0N4XMP9_NIPBR</name>
<evidence type="ECO:0000313" key="3">
    <source>
        <dbReference type="WBParaSite" id="NBR_0000380101-mRNA-1"/>
    </source>
</evidence>
<dbReference type="AlphaFoldDB" id="A0A0N4XMP9"/>
<evidence type="ECO:0000313" key="1">
    <source>
        <dbReference type="EMBL" id="VDL67392.1"/>
    </source>
</evidence>
<dbReference type="Proteomes" id="UP000271162">
    <property type="component" value="Unassembled WGS sequence"/>
</dbReference>
<dbReference type="EMBL" id="UYSL01006174">
    <property type="protein sequence ID" value="VDL67392.1"/>
    <property type="molecule type" value="Genomic_DNA"/>
</dbReference>
<keyword evidence="2" id="KW-1185">Reference proteome</keyword>
<evidence type="ECO:0000313" key="2">
    <source>
        <dbReference type="Proteomes" id="UP000271162"/>
    </source>
</evidence>
<reference evidence="3" key="1">
    <citation type="submission" date="2017-02" db="UniProtKB">
        <authorList>
            <consortium name="WormBaseParasite"/>
        </authorList>
    </citation>
    <scope>IDENTIFICATION</scope>
</reference>
<protein>
    <submittedName>
        <fullName evidence="3">Transposase</fullName>
    </submittedName>
</protein>
<proteinExistence type="predicted"/>
<reference evidence="1 2" key="2">
    <citation type="submission" date="2018-11" db="EMBL/GenBank/DDBJ databases">
        <authorList>
            <consortium name="Pathogen Informatics"/>
        </authorList>
    </citation>
    <scope>NUCLEOTIDE SEQUENCE [LARGE SCALE GENOMIC DNA]</scope>
</reference>
<dbReference type="WBParaSite" id="NBR_0000380101-mRNA-1">
    <property type="protein sequence ID" value="NBR_0000380101-mRNA-1"/>
    <property type="gene ID" value="NBR_0000380101"/>
</dbReference>